<dbReference type="RefSeq" id="WP_111398095.1">
    <property type="nucleotide sequence ID" value="NZ_QKYU01000010.1"/>
</dbReference>
<keyword evidence="7" id="KW-1185">Reference proteome</keyword>
<proteinExistence type="predicted"/>
<dbReference type="OrthoDB" id="9800776at2"/>
<keyword evidence="4" id="KW-0411">Iron-sulfur</keyword>
<dbReference type="Pfam" id="PF00355">
    <property type="entry name" value="Rieske"/>
    <property type="match status" value="1"/>
</dbReference>
<dbReference type="InterPro" id="IPR036922">
    <property type="entry name" value="Rieske_2Fe-2S_sf"/>
</dbReference>
<dbReference type="GO" id="GO:0046872">
    <property type="term" value="F:metal ion binding"/>
    <property type="evidence" value="ECO:0007669"/>
    <property type="project" value="UniProtKB-KW"/>
</dbReference>
<keyword evidence="3" id="KW-0408">Iron</keyword>
<dbReference type="PROSITE" id="PS51296">
    <property type="entry name" value="RIESKE"/>
    <property type="match status" value="1"/>
</dbReference>
<sequence>MSEERCLGPLSAIPDGGAKGFAAVPGGFTGLFAVRRGKDLRVYVNACPHIGLPLEMLPDKFLDAKGEKIVCTAHGACFRIEDGLCVAGPCVDEELEAVPARVDAAGEIWVPASAGR</sequence>
<gene>
    <name evidence="6" type="ORF">C8P66_11015</name>
</gene>
<protein>
    <submittedName>
        <fullName evidence="6">Nitrite reductase/ring-hydroxylating ferredoxin subunit</fullName>
    </submittedName>
</protein>
<dbReference type="PANTHER" id="PTHR40261">
    <property type="match status" value="1"/>
</dbReference>
<dbReference type="SUPFAM" id="SSF50022">
    <property type="entry name" value="ISP domain"/>
    <property type="match status" value="1"/>
</dbReference>
<keyword evidence="1" id="KW-0001">2Fe-2S</keyword>
<dbReference type="PANTHER" id="PTHR40261:SF1">
    <property type="entry name" value="RIESKE DOMAIN-CONTAINING PROTEIN"/>
    <property type="match status" value="1"/>
</dbReference>
<organism evidence="6 7">
    <name type="scientific">Humitalea rosea</name>
    <dbReference type="NCBI Taxonomy" id="990373"/>
    <lineage>
        <taxon>Bacteria</taxon>
        <taxon>Pseudomonadati</taxon>
        <taxon>Pseudomonadota</taxon>
        <taxon>Alphaproteobacteria</taxon>
        <taxon>Acetobacterales</taxon>
        <taxon>Roseomonadaceae</taxon>
        <taxon>Humitalea</taxon>
    </lineage>
</organism>
<evidence type="ECO:0000256" key="4">
    <source>
        <dbReference type="ARBA" id="ARBA00023014"/>
    </source>
</evidence>
<dbReference type="AlphaFoldDB" id="A0A2W7IIH4"/>
<evidence type="ECO:0000256" key="1">
    <source>
        <dbReference type="ARBA" id="ARBA00022714"/>
    </source>
</evidence>
<dbReference type="EMBL" id="QKYU01000010">
    <property type="protein sequence ID" value="PZW45818.1"/>
    <property type="molecule type" value="Genomic_DNA"/>
</dbReference>
<evidence type="ECO:0000256" key="2">
    <source>
        <dbReference type="ARBA" id="ARBA00022723"/>
    </source>
</evidence>
<evidence type="ECO:0000313" key="7">
    <source>
        <dbReference type="Proteomes" id="UP000249688"/>
    </source>
</evidence>
<dbReference type="Proteomes" id="UP000249688">
    <property type="component" value="Unassembled WGS sequence"/>
</dbReference>
<name>A0A2W7IIH4_9PROT</name>
<dbReference type="InterPro" id="IPR017941">
    <property type="entry name" value="Rieske_2Fe-2S"/>
</dbReference>
<comment type="caution">
    <text evidence="6">The sequence shown here is derived from an EMBL/GenBank/DDBJ whole genome shotgun (WGS) entry which is preliminary data.</text>
</comment>
<evidence type="ECO:0000256" key="3">
    <source>
        <dbReference type="ARBA" id="ARBA00023004"/>
    </source>
</evidence>
<evidence type="ECO:0000313" key="6">
    <source>
        <dbReference type="EMBL" id="PZW45818.1"/>
    </source>
</evidence>
<reference evidence="6 7" key="1">
    <citation type="submission" date="2018-06" db="EMBL/GenBank/DDBJ databases">
        <title>Genomic Encyclopedia of Archaeal and Bacterial Type Strains, Phase II (KMG-II): from individual species to whole genera.</title>
        <authorList>
            <person name="Goeker M."/>
        </authorList>
    </citation>
    <scope>NUCLEOTIDE SEQUENCE [LARGE SCALE GENOMIC DNA]</scope>
    <source>
        <strain evidence="6 7">DSM 24525</strain>
    </source>
</reference>
<keyword evidence="2" id="KW-0479">Metal-binding</keyword>
<dbReference type="Gene3D" id="2.102.10.10">
    <property type="entry name" value="Rieske [2Fe-2S] iron-sulphur domain"/>
    <property type="match status" value="1"/>
</dbReference>
<dbReference type="CDD" id="cd03467">
    <property type="entry name" value="Rieske"/>
    <property type="match status" value="1"/>
</dbReference>
<accession>A0A2W7IIH4</accession>
<dbReference type="GO" id="GO:0051537">
    <property type="term" value="F:2 iron, 2 sulfur cluster binding"/>
    <property type="evidence" value="ECO:0007669"/>
    <property type="project" value="UniProtKB-KW"/>
</dbReference>
<evidence type="ECO:0000259" key="5">
    <source>
        <dbReference type="PROSITE" id="PS51296"/>
    </source>
</evidence>
<feature type="domain" description="Rieske" evidence="5">
    <location>
        <begin position="5"/>
        <end position="110"/>
    </location>
</feature>